<dbReference type="EMBL" id="CP010028">
    <property type="protein sequence ID" value="AIZ45542.1"/>
    <property type="molecule type" value="Genomic_DNA"/>
</dbReference>
<dbReference type="STRING" id="1182571.QR90_11300"/>
<keyword evidence="1" id="KW-1133">Transmembrane helix</keyword>
<dbReference type="HOGENOM" id="CLU_2329104_0_0_0"/>
<keyword evidence="1" id="KW-0472">Membrane</keyword>
<name>A0A0A7KH65_9DEIO</name>
<feature type="transmembrane region" description="Helical" evidence="1">
    <location>
        <begin position="46"/>
        <end position="67"/>
    </location>
</feature>
<keyword evidence="1" id="KW-0812">Transmembrane</keyword>
<feature type="transmembrane region" description="Helical" evidence="1">
    <location>
        <begin position="74"/>
        <end position="93"/>
    </location>
</feature>
<protein>
    <submittedName>
        <fullName evidence="2">Uncharacterized protein</fullName>
    </submittedName>
</protein>
<dbReference type="Proteomes" id="UP000030634">
    <property type="component" value="Chromosome"/>
</dbReference>
<dbReference type="RefSeq" id="WP_039684621.1">
    <property type="nucleotide sequence ID" value="NZ_CP010028.1"/>
</dbReference>
<evidence type="ECO:0000313" key="2">
    <source>
        <dbReference type="EMBL" id="AIZ45542.1"/>
    </source>
</evidence>
<evidence type="ECO:0000256" key="1">
    <source>
        <dbReference type="SAM" id="Phobius"/>
    </source>
</evidence>
<reference evidence="3" key="1">
    <citation type="submission" date="2014-11" db="EMBL/GenBank/DDBJ databases">
        <title>Hymenobacter sp. DG25B genome submission.</title>
        <authorList>
            <person name="Jung H.-Y."/>
            <person name="Kim M.K."/>
            <person name="Srinivasan S."/>
            <person name="Lim S."/>
        </authorList>
    </citation>
    <scope>NUCLEOTIDE SEQUENCE [LARGE SCALE GENOMIC DNA]</scope>
    <source>
        <strain evidence="3">DY59</strain>
    </source>
</reference>
<evidence type="ECO:0000313" key="3">
    <source>
        <dbReference type="Proteomes" id="UP000030634"/>
    </source>
</evidence>
<gene>
    <name evidence="2" type="ORF">QR90_11300</name>
</gene>
<dbReference type="KEGG" id="dsw:QR90_11300"/>
<proteinExistence type="predicted"/>
<sequence>MKLWSILGLIALLILGAVLTFFTLAASLFASDSGAQDPVGAHFSQTMFTVLYVYPVCVTATLVLMVLRRGRLALLAAVFPFIYVFGAFIYTAVATKNL</sequence>
<organism evidence="2 3">
    <name type="scientific">Deinococcus radiopugnans</name>
    <dbReference type="NCBI Taxonomy" id="57497"/>
    <lineage>
        <taxon>Bacteria</taxon>
        <taxon>Thermotogati</taxon>
        <taxon>Deinococcota</taxon>
        <taxon>Deinococci</taxon>
        <taxon>Deinococcales</taxon>
        <taxon>Deinococcaceae</taxon>
        <taxon>Deinococcus</taxon>
    </lineage>
</organism>
<accession>A0A0A7KH65</accession>
<dbReference type="AlphaFoldDB" id="A0A0A7KH65"/>